<dbReference type="Gene3D" id="1.20.1250.20">
    <property type="entry name" value="MFS general substrate transporter like domains"/>
    <property type="match status" value="1"/>
</dbReference>
<dbReference type="KEGG" id="btab:109042632"/>
<evidence type="ECO:0000313" key="10">
    <source>
        <dbReference type="Proteomes" id="UP001152759"/>
    </source>
</evidence>
<accession>A0A9P0CD22</accession>
<feature type="transmembrane region" description="Helical" evidence="7">
    <location>
        <begin position="449"/>
        <end position="470"/>
    </location>
</feature>
<feature type="transmembrane region" description="Helical" evidence="7">
    <location>
        <begin position="132"/>
        <end position="153"/>
    </location>
</feature>
<feature type="transmembrane region" description="Helical" evidence="7">
    <location>
        <begin position="228"/>
        <end position="246"/>
    </location>
</feature>
<dbReference type="PANTHER" id="PTHR23505">
    <property type="entry name" value="SPINSTER"/>
    <property type="match status" value="1"/>
</dbReference>
<keyword evidence="5 7" id="KW-0472">Membrane</keyword>
<keyword evidence="3 7" id="KW-0812">Transmembrane</keyword>
<feature type="transmembrane region" description="Helical" evidence="7">
    <location>
        <begin position="103"/>
        <end position="125"/>
    </location>
</feature>
<evidence type="ECO:0000256" key="2">
    <source>
        <dbReference type="ARBA" id="ARBA00022448"/>
    </source>
</evidence>
<feature type="transmembrane region" description="Helical" evidence="7">
    <location>
        <begin position="289"/>
        <end position="310"/>
    </location>
</feature>
<proteinExistence type="inferred from homology"/>
<feature type="domain" description="Major facilitator superfamily (MFS) profile" evidence="8">
    <location>
        <begin position="16"/>
        <end position="474"/>
    </location>
</feature>
<sequence length="520" mass="57122">MMPVLKKLSFLYNPYVLTVLTLGYLTSEMGHFMIGVTSKATATDTHYGDIACQYNMSDSFQEFNFTLFSNCDAAKTEEACANLTLDDGTRYCEFAHNGKGVDYQIIAGPSFIAVYSIVGIFFGILADKYNRVALCAVCFLIIGVSFALTGAATSFWQLLVLRMILACGEAGVNPLATGILSDIFNEEKRALVLSLFNWGIYAGIGLSYPVGRYITELDLWDLGWRTPYYLTGVIAFLVAIFCAFTLSEPKRKMIGEEVEEKAEEQVNGTPQKEEEPKTGEWKAMVQPRVLMLFVAAAIRHTGGLCFTYNADLFYREVFPDWDLSWMLFFVTFIIGAIGVVFGGMISDKVVEKYGTKTRVAVLAVSQLIATPFAFGSIYMGPIGAMVTLAISYLFAEMWFGILFAILVEVVPLSVRSTTIGVFLFVMNMVGGNLPILVEPVRTSSSFADALAIFYAGAYLISSVLFGLVLVMPGKKKKDQSAPLPMKAGIENGGFTTIEKIASPPYSNGVENGYPYESHHL</sequence>
<comment type="subcellular location">
    <subcellularLocation>
        <location evidence="1">Membrane</location>
        <topology evidence="1">Multi-pass membrane protein</topology>
    </subcellularLocation>
</comment>
<keyword evidence="4 7" id="KW-1133">Transmembrane helix</keyword>
<dbReference type="GO" id="GO:0022857">
    <property type="term" value="F:transmembrane transporter activity"/>
    <property type="evidence" value="ECO:0007669"/>
    <property type="project" value="InterPro"/>
</dbReference>
<dbReference type="Proteomes" id="UP001152759">
    <property type="component" value="Chromosome 6"/>
</dbReference>
<name>A0A9P0CD22_BEMTA</name>
<dbReference type="InterPro" id="IPR011701">
    <property type="entry name" value="MFS"/>
</dbReference>
<feature type="transmembrane region" description="Helical" evidence="7">
    <location>
        <begin position="159"/>
        <end position="178"/>
    </location>
</feature>
<reference evidence="9" key="1">
    <citation type="submission" date="2021-12" db="EMBL/GenBank/DDBJ databases">
        <authorList>
            <person name="King R."/>
        </authorList>
    </citation>
    <scope>NUCLEOTIDE SEQUENCE</scope>
</reference>
<dbReference type="Pfam" id="PF07690">
    <property type="entry name" value="MFS_1"/>
    <property type="match status" value="1"/>
</dbReference>
<dbReference type="EMBL" id="OU963867">
    <property type="protein sequence ID" value="CAH0773939.1"/>
    <property type="molecule type" value="Genomic_DNA"/>
</dbReference>
<keyword evidence="10" id="KW-1185">Reference proteome</keyword>
<feature type="transmembrane region" description="Helical" evidence="7">
    <location>
        <begin position="357"/>
        <end position="378"/>
    </location>
</feature>
<dbReference type="InterPro" id="IPR036259">
    <property type="entry name" value="MFS_trans_sf"/>
</dbReference>
<dbReference type="InterPro" id="IPR020846">
    <property type="entry name" value="MFS_dom"/>
</dbReference>
<feature type="transmembrane region" description="Helical" evidence="7">
    <location>
        <begin position="419"/>
        <end position="437"/>
    </location>
</feature>
<evidence type="ECO:0000259" key="8">
    <source>
        <dbReference type="PROSITE" id="PS50850"/>
    </source>
</evidence>
<dbReference type="AlphaFoldDB" id="A0A9P0CD22"/>
<gene>
    <name evidence="9" type="ORF">BEMITA_LOCUS10362</name>
</gene>
<keyword evidence="2" id="KW-0813">Transport</keyword>
<evidence type="ECO:0000256" key="1">
    <source>
        <dbReference type="ARBA" id="ARBA00004141"/>
    </source>
</evidence>
<evidence type="ECO:0000256" key="3">
    <source>
        <dbReference type="ARBA" id="ARBA00022692"/>
    </source>
</evidence>
<dbReference type="InterPro" id="IPR044770">
    <property type="entry name" value="MFS_spinster-like"/>
</dbReference>
<dbReference type="GO" id="GO:0016020">
    <property type="term" value="C:membrane"/>
    <property type="evidence" value="ECO:0007669"/>
    <property type="project" value="UniProtKB-SubCell"/>
</dbReference>
<dbReference type="PROSITE" id="PS50850">
    <property type="entry name" value="MFS"/>
    <property type="match status" value="1"/>
</dbReference>
<dbReference type="CDD" id="cd17328">
    <property type="entry name" value="MFS_spinster_like"/>
    <property type="match status" value="1"/>
</dbReference>
<evidence type="ECO:0000313" key="9">
    <source>
        <dbReference type="EMBL" id="CAH0773939.1"/>
    </source>
</evidence>
<organism evidence="9 10">
    <name type="scientific">Bemisia tabaci</name>
    <name type="common">Sweetpotato whitefly</name>
    <name type="synonym">Aleurodes tabaci</name>
    <dbReference type="NCBI Taxonomy" id="7038"/>
    <lineage>
        <taxon>Eukaryota</taxon>
        <taxon>Metazoa</taxon>
        <taxon>Ecdysozoa</taxon>
        <taxon>Arthropoda</taxon>
        <taxon>Hexapoda</taxon>
        <taxon>Insecta</taxon>
        <taxon>Pterygota</taxon>
        <taxon>Neoptera</taxon>
        <taxon>Paraneoptera</taxon>
        <taxon>Hemiptera</taxon>
        <taxon>Sternorrhyncha</taxon>
        <taxon>Aleyrodoidea</taxon>
        <taxon>Aleyrodidae</taxon>
        <taxon>Aleyrodinae</taxon>
        <taxon>Bemisia</taxon>
    </lineage>
</organism>
<comment type="similarity">
    <text evidence="6">Belongs to the major facilitator superfamily. Spinster (TC 2.A.1.49) family.</text>
</comment>
<evidence type="ECO:0000256" key="7">
    <source>
        <dbReference type="SAM" id="Phobius"/>
    </source>
</evidence>
<dbReference type="OrthoDB" id="3639251at2759"/>
<feature type="transmembrane region" description="Helical" evidence="7">
    <location>
        <begin position="190"/>
        <end position="208"/>
    </location>
</feature>
<feature type="transmembrane region" description="Helical" evidence="7">
    <location>
        <begin position="12"/>
        <end position="34"/>
    </location>
</feature>
<dbReference type="PANTHER" id="PTHR23505:SF96">
    <property type="entry name" value="LP14756P"/>
    <property type="match status" value="1"/>
</dbReference>
<feature type="transmembrane region" description="Helical" evidence="7">
    <location>
        <begin position="325"/>
        <end position="345"/>
    </location>
</feature>
<dbReference type="SUPFAM" id="SSF103473">
    <property type="entry name" value="MFS general substrate transporter"/>
    <property type="match status" value="1"/>
</dbReference>
<evidence type="ECO:0000256" key="5">
    <source>
        <dbReference type="ARBA" id="ARBA00023136"/>
    </source>
</evidence>
<feature type="transmembrane region" description="Helical" evidence="7">
    <location>
        <begin position="384"/>
        <end position="407"/>
    </location>
</feature>
<protein>
    <recommendedName>
        <fullName evidence="8">Major facilitator superfamily (MFS) profile domain-containing protein</fullName>
    </recommendedName>
</protein>
<evidence type="ECO:0000256" key="4">
    <source>
        <dbReference type="ARBA" id="ARBA00022989"/>
    </source>
</evidence>
<evidence type="ECO:0000256" key="6">
    <source>
        <dbReference type="ARBA" id="ARBA00024338"/>
    </source>
</evidence>